<dbReference type="InterPro" id="IPR036388">
    <property type="entry name" value="WH-like_DNA-bd_sf"/>
</dbReference>
<dbReference type="OrthoDB" id="9179698at2"/>
<gene>
    <name evidence="2" type="ORF">E0W60_00545</name>
</gene>
<dbReference type="Pfam" id="PF12802">
    <property type="entry name" value="MarR_2"/>
    <property type="match status" value="1"/>
</dbReference>
<feature type="domain" description="HTH marR-type" evidence="1">
    <location>
        <begin position="16"/>
        <end position="148"/>
    </location>
</feature>
<dbReference type="STRING" id="1349762.GCA_001592245_05170"/>
<name>A0A4P7L305_9BURK</name>
<dbReference type="PRINTS" id="PR00598">
    <property type="entry name" value="HTHMARR"/>
</dbReference>
<proteinExistence type="predicted"/>
<dbReference type="GO" id="GO:0003700">
    <property type="term" value="F:DNA-binding transcription factor activity"/>
    <property type="evidence" value="ECO:0007669"/>
    <property type="project" value="InterPro"/>
</dbReference>
<dbReference type="SUPFAM" id="SSF46785">
    <property type="entry name" value="Winged helix' DNA-binding domain"/>
    <property type="match status" value="1"/>
</dbReference>
<dbReference type="KEGG" id="cox:E0W60_00545"/>
<dbReference type="EMBL" id="CP038634">
    <property type="protein sequence ID" value="QBY49766.1"/>
    <property type="molecule type" value="Genomic_DNA"/>
</dbReference>
<evidence type="ECO:0000313" key="3">
    <source>
        <dbReference type="Proteomes" id="UP000295294"/>
    </source>
</evidence>
<dbReference type="SMART" id="SM00347">
    <property type="entry name" value="HTH_MARR"/>
    <property type="match status" value="1"/>
</dbReference>
<dbReference type="InterPro" id="IPR039422">
    <property type="entry name" value="MarR/SlyA-like"/>
</dbReference>
<dbReference type="AlphaFoldDB" id="A0A4P7L305"/>
<organism evidence="2 3">
    <name type="scientific">Cupriavidus oxalaticus</name>
    <dbReference type="NCBI Taxonomy" id="96344"/>
    <lineage>
        <taxon>Bacteria</taxon>
        <taxon>Pseudomonadati</taxon>
        <taxon>Pseudomonadota</taxon>
        <taxon>Betaproteobacteria</taxon>
        <taxon>Burkholderiales</taxon>
        <taxon>Burkholderiaceae</taxon>
        <taxon>Cupriavidus</taxon>
    </lineage>
</organism>
<dbReference type="GO" id="GO:0006950">
    <property type="term" value="P:response to stress"/>
    <property type="evidence" value="ECO:0007669"/>
    <property type="project" value="TreeGrafter"/>
</dbReference>
<dbReference type="InterPro" id="IPR036390">
    <property type="entry name" value="WH_DNA-bd_sf"/>
</dbReference>
<evidence type="ECO:0000259" key="1">
    <source>
        <dbReference type="PROSITE" id="PS50995"/>
    </source>
</evidence>
<dbReference type="Gene3D" id="1.10.10.10">
    <property type="entry name" value="Winged helix-like DNA-binding domain superfamily/Winged helix DNA-binding domain"/>
    <property type="match status" value="1"/>
</dbReference>
<dbReference type="PROSITE" id="PS50995">
    <property type="entry name" value="HTH_MARR_2"/>
    <property type="match status" value="1"/>
</dbReference>
<dbReference type="RefSeq" id="WP_135702632.1">
    <property type="nucleotide sequence ID" value="NZ_CP038634.1"/>
</dbReference>
<accession>A0A4P7L305</accession>
<evidence type="ECO:0000313" key="2">
    <source>
        <dbReference type="EMBL" id="QBY49766.1"/>
    </source>
</evidence>
<reference evidence="2 3" key="1">
    <citation type="submission" date="2019-03" db="EMBL/GenBank/DDBJ databases">
        <title>Efficiently degradation of phenoxyalkanoic acid herbicides by Cupriavidus oxalaticus strain X32.</title>
        <authorList>
            <person name="Sheng X."/>
        </authorList>
    </citation>
    <scope>NUCLEOTIDE SEQUENCE [LARGE SCALE GENOMIC DNA]</scope>
    <source>
        <strain evidence="2 3">X32</strain>
    </source>
</reference>
<dbReference type="PANTHER" id="PTHR33164">
    <property type="entry name" value="TRANSCRIPTIONAL REGULATOR, MARR FAMILY"/>
    <property type="match status" value="1"/>
</dbReference>
<dbReference type="Proteomes" id="UP000295294">
    <property type="component" value="Chromosome 1"/>
</dbReference>
<dbReference type="PANTHER" id="PTHR33164:SF13">
    <property type="entry name" value="4-HYDROXYPHENYLACETATE CATABOLISM PROTEIN"/>
    <property type="match status" value="1"/>
</dbReference>
<sequence length="171" mass="19240">MTKPDSTYDPSDASVHNRLFFRLFQAGNTLDRQTSKSLGITTVQWSVLGALSRPQVSEGMSFSELTEYLVVSRQSLDGVLKRLEREKHVQRVADTVDRRAKKVVLTPKGREFWNGLQPRIYEFYRQALASFGFDDKVSLVHFLNQLNAGLASVHMEADPGARAPEEPARSA</sequence>
<protein>
    <submittedName>
        <fullName evidence="2">MarR family transcriptional regulator</fullName>
    </submittedName>
</protein>
<dbReference type="InterPro" id="IPR000835">
    <property type="entry name" value="HTH_MarR-typ"/>
</dbReference>